<keyword evidence="5" id="KW-0805">Transcription regulation</keyword>
<keyword evidence="11" id="KW-1185">Reference proteome</keyword>
<feature type="compositionally biased region" description="Basic residues" evidence="7">
    <location>
        <begin position="193"/>
        <end position="214"/>
    </location>
</feature>
<dbReference type="GO" id="GO:0008270">
    <property type="term" value="F:zinc ion binding"/>
    <property type="evidence" value="ECO:0007669"/>
    <property type="project" value="UniProtKB-KW"/>
</dbReference>
<keyword evidence="4" id="KW-0862">Zinc</keyword>
<name>A0AAU9SAJ0_THLAR</name>
<evidence type="ECO:0000256" key="5">
    <source>
        <dbReference type="ARBA" id="ARBA00023015"/>
    </source>
</evidence>
<evidence type="ECO:0000256" key="4">
    <source>
        <dbReference type="ARBA" id="ARBA00022833"/>
    </source>
</evidence>
<evidence type="ECO:0000259" key="9">
    <source>
        <dbReference type="Pfam" id="PF23320"/>
    </source>
</evidence>
<evidence type="ECO:0000256" key="2">
    <source>
        <dbReference type="ARBA" id="ARBA00022723"/>
    </source>
</evidence>
<evidence type="ECO:0000313" key="10">
    <source>
        <dbReference type="EMBL" id="CAH2059215.1"/>
    </source>
</evidence>
<evidence type="ECO:0000256" key="6">
    <source>
        <dbReference type="ARBA" id="ARBA00023163"/>
    </source>
</evidence>
<dbReference type="CDD" id="cd21553">
    <property type="entry name" value="VEFS-box_EMF2-like"/>
    <property type="match status" value="1"/>
</dbReference>
<gene>
    <name evidence="10" type="ORF">TAV2_LOCUS13792</name>
</gene>
<keyword evidence="6" id="KW-0804">Transcription</keyword>
<accession>A0AAU9SAJ0</accession>
<feature type="domain" description="Polycomb protein VEFS-Box" evidence="8">
    <location>
        <begin position="223"/>
        <end position="339"/>
    </location>
</feature>
<dbReference type="InterPro" id="IPR019135">
    <property type="entry name" value="Polycomb_protein_VEFS-Box"/>
</dbReference>
<dbReference type="PANTHER" id="PTHR22597">
    <property type="entry name" value="POLYCOMB GROUP PROTEIN"/>
    <property type="match status" value="1"/>
</dbReference>
<keyword evidence="3" id="KW-0863">Zinc-finger</keyword>
<organism evidence="10 11">
    <name type="scientific">Thlaspi arvense</name>
    <name type="common">Field penny-cress</name>
    <dbReference type="NCBI Taxonomy" id="13288"/>
    <lineage>
        <taxon>Eukaryota</taxon>
        <taxon>Viridiplantae</taxon>
        <taxon>Streptophyta</taxon>
        <taxon>Embryophyta</taxon>
        <taxon>Tracheophyta</taxon>
        <taxon>Spermatophyta</taxon>
        <taxon>Magnoliopsida</taxon>
        <taxon>eudicotyledons</taxon>
        <taxon>Gunneridae</taxon>
        <taxon>Pentapetalae</taxon>
        <taxon>rosids</taxon>
        <taxon>malvids</taxon>
        <taxon>Brassicales</taxon>
        <taxon>Brassicaceae</taxon>
        <taxon>Thlaspideae</taxon>
        <taxon>Thlaspi</taxon>
    </lineage>
</organism>
<protein>
    <recommendedName>
        <fullName evidence="12">Polycomb protein VEFS-Box domain-containing protein</fullName>
    </recommendedName>
</protein>
<reference evidence="10 11" key="1">
    <citation type="submission" date="2022-03" db="EMBL/GenBank/DDBJ databases">
        <authorList>
            <person name="Nunn A."/>
            <person name="Chopra R."/>
            <person name="Nunn A."/>
            <person name="Contreras Garrido A."/>
        </authorList>
    </citation>
    <scope>NUCLEOTIDE SEQUENCE [LARGE SCALE GENOMIC DNA]</scope>
</reference>
<dbReference type="PANTHER" id="PTHR22597:SF24">
    <property type="entry name" value="POLYCOMB GROUP PROTEIN FERTILIZATION-INDEPENDENT SEED 2"/>
    <property type="match status" value="1"/>
</dbReference>
<sequence length="369" mass="42584">MNRGKRVVSDDAEKFKFYNKPLTRYSTIQIRSQGNPFILPRCLSYRIQAKKQKKSNSSGGAIFNYMDSNNRILKAEHVKGYSCIFCSMKCGSPKGLKLHLTSSHDIFEYNFRLSNNDHPTIDVSMKPIAVEFGELSDALEKKHYWIPFTFRSKRKRGQRNDGLESLELQRNRGAITFTRLEIGQSSKSQAPLRTRRKGKPRAPLPSRRKGKPVKLTKGTSTSLLNKRQFYHSTTGQPMTLEEVMTGEDSESDEELVDMGERWRINTLEEVRDEDKNFMYLWSSFVRTQRVLADSHMPWACEAFSKFYEKDLISSEPFRDQWRQFMVKLWEYGLICANTMHKCNTFLLNSQEAAAAASSSTSQATATRNE</sequence>
<evidence type="ECO:0008006" key="12">
    <source>
        <dbReference type="Google" id="ProtNLM"/>
    </source>
</evidence>
<feature type="domain" description="Polycomb protein SUZ12-like zinc finger" evidence="9">
    <location>
        <begin position="61"/>
        <end position="126"/>
    </location>
</feature>
<dbReference type="GO" id="GO:0005634">
    <property type="term" value="C:nucleus"/>
    <property type="evidence" value="ECO:0007669"/>
    <property type="project" value="UniProtKB-ARBA"/>
</dbReference>
<comment type="similarity">
    <text evidence="1">Belongs to the VEFS (VRN2-EMF2-FIS2-SU(Z)12) family.</text>
</comment>
<dbReference type="Pfam" id="PF09733">
    <property type="entry name" value="VEFS-Box"/>
    <property type="match status" value="1"/>
</dbReference>
<dbReference type="InterPro" id="IPR057540">
    <property type="entry name" value="Znf_SUZ12"/>
</dbReference>
<dbReference type="EMBL" id="OU466860">
    <property type="protein sequence ID" value="CAH2059215.1"/>
    <property type="molecule type" value="Genomic_DNA"/>
</dbReference>
<feature type="region of interest" description="Disordered" evidence="7">
    <location>
        <begin position="184"/>
        <end position="218"/>
    </location>
</feature>
<proteinExistence type="inferred from homology"/>
<evidence type="ECO:0000313" key="11">
    <source>
        <dbReference type="Proteomes" id="UP000836841"/>
    </source>
</evidence>
<evidence type="ECO:0000256" key="3">
    <source>
        <dbReference type="ARBA" id="ARBA00022771"/>
    </source>
</evidence>
<dbReference type="AlphaFoldDB" id="A0AAU9SAJ0"/>
<dbReference type="Pfam" id="PF23320">
    <property type="entry name" value="Zn_SUZ12"/>
    <property type="match status" value="1"/>
</dbReference>
<evidence type="ECO:0000256" key="7">
    <source>
        <dbReference type="SAM" id="MobiDB-lite"/>
    </source>
</evidence>
<dbReference type="Proteomes" id="UP000836841">
    <property type="component" value="Chromosome 4"/>
</dbReference>
<keyword evidence="2" id="KW-0479">Metal-binding</keyword>
<evidence type="ECO:0000256" key="1">
    <source>
        <dbReference type="ARBA" id="ARBA00007416"/>
    </source>
</evidence>
<evidence type="ECO:0000259" key="8">
    <source>
        <dbReference type="Pfam" id="PF09733"/>
    </source>
</evidence>
<dbReference type="GO" id="GO:0031490">
    <property type="term" value="F:chromatin DNA binding"/>
    <property type="evidence" value="ECO:0007669"/>
    <property type="project" value="TreeGrafter"/>
</dbReference>